<gene>
    <name evidence="1" type="ORF">CKAN_02602800</name>
</gene>
<dbReference type="Gene3D" id="3.40.50.2000">
    <property type="entry name" value="Glycogen Phosphorylase B"/>
    <property type="match status" value="1"/>
</dbReference>
<dbReference type="OrthoDB" id="1720342at2759"/>
<keyword evidence="2" id="KW-1185">Reference proteome</keyword>
<accession>A0A3S3NJX9</accession>
<proteinExistence type="predicted"/>
<protein>
    <recommendedName>
        <fullName evidence="3">Glycosyltransferase subfamily 4-like N-terminal domain-containing protein</fullName>
    </recommendedName>
</protein>
<organism evidence="1 2">
    <name type="scientific">Cinnamomum micranthum f. kanehirae</name>
    <dbReference type="NCBI Taxonomy" id="337451"/>
    <lineage>
        <taxon>Eukaryota</taxon>
        <taxon>Viridiplantae</taxon>
        <taxon>Streptophyta</taxon>
        <taxon>Embryophyta</taxon>
        <taxon>Tracheophyta</taxon>
        <taxon>Spermatophyta</taxon>
        <taxon>Magnoliopsida</taxon>
        <taxon>Magnoliidae</taxon>
        <taxon>Laurales</taxon>
        <taxon>Lauraceae</taxon>
        <taxon>Cinnamomum</taxon>
    </lineage>
</organism>
<sequence>MISRLEIFVSFPLFADGLRNLLHCEDRARTREGREDFENGKGWCGGAERLIVDAATALASHGHNVHVFTAGKLQTFFTTPLWGPPQNII</sequence>
<evidence type="ECO:0008006" key="3">
    <source>
        <dbReference type="Google" id="ProtNLM"/>
    </source>
</evidence>
<evidence type="ECO:0000313" key="2">
    <source>
        <dbReference type="Proteomes" id="UP000283530"/>
    </source>
</evidence>
<name>A0A3S3NJX9_9MAGN</name>
<dbReference type="AlphaFoldDB" id="A0A3S3NJX9"/>
<reference evidence="1 2" key="1">
    <citation type="journal article" date="2019" name="Nat. Plants">
        <title>Stout camphor tree genome fills gaps in understanding of flowering plant genome evolution.</title>
        <authorList>
            <person name="Chaw S.M."/>
            <person name="Liu Y.C."/>
            <person name="Wu Y.W."/>
            <person name="Wang H.Y."/>
            <person name="Lin C.I."/>
            <person name="Wu C.S."/>
            <person name="Ke H.M."/>
            <person name="Chang L.Y."/>
            <person name="Hsu C.Y."/>
            <person name="Yang H.T."/>
            <person name="Sudianto E."/>
            <person name="Hsu M.H."/>
            <person name="Wu K.P."/>
            <person name="Wang L.N."/>
            <person name="Leebens-Mack J.H."/>
            <person name="Tsai I.J."/>
        </authorList>
    </citation>
    <scope>NUCLEOTIDE SEQUENCE [LARGE SCALE GENOMIC DNA]</scope>
    <source>
        <strain evidence="2">cv. Chaw 1501</strain>
        <tissue evidence="1">Young leaves</tissue>
    </source>
</reference>
<dbReference type="EMBL" id="QPKB01000012">
    <property type="protein sequence ID" value="RWR96630.1"/>
    <property type="molecule type" value="Genomic_DNA"/>
</dbReference>
<dbReference type="Proteomes" id="UP000283530">
    <property type="component" value="Unassembled WGS sequence"/>
</dbReference>
<comment type="caution">
    <text evidence="1">The sequence shown here is derived from an EMBL/GenBank/DDBJ whole genome shotgun (WGS) entry which is preliminary data.</text>
</comment>
<evidence type="ECO:0000313" key="1">
    <source>
        <dbReference type="EMBL" id="RWR96630.1"/>
    </source>
</evidence>